<dbReference type="OrthoDB" id="3638811at2"/>
<organism evidence="2 3">
    <name type="scientific">Amycolatopsis rhizosphaerae</name>
    <dbReference type="NCBI Taxonomy" id="2053003"/>
    <lineage>
        <taxon>Bacteria</taxon>
        <taxon>Bacillati</taxon>
        <taxon>Actinomycetota</taxon>
        <taxon>Actinomycetes</taxon>
        <taxon>Pseudonocardiales</taxon>
        <taxon>Pseudonocardiaceae</taxon>
        <taxon>Amycolatopsis</taxon>
    </lineage>
</organism>
<keyword evidence="1" id="KW-0812">Transmembrane</keyword>
<feature type="transmembrane region" description="Helical" evidence="1">
    <location>
        <begin position="53"/>
        <end position="75"/>
    </location>
</feature>
<dbReference type="Proteomes" id="UP000320011">
    <property type="component" value="Unassembled WGS sequence"/>
</dbReference>
<gene>
    <name evidence="2" type="ORF">FNH05_26055</name>
</gene>
<reference evidence="2 3" key="1">
    <citation type="submission" date="2019-07" db="EMBL/GenBank/DDBJ databases">
        <authorList>
            <person name="Duangmal K."/>
            <person name="Teo W.F.A."/>
        </authorList>
    </citation>
    <scope>NUCLEOTIDE SEQUENCE [LARGE SCALE GENOMIC DNA]</scope>
    <source>
        <strain evidence="2 3">TBRC 6029</strain>
    </source>
</reference>
<keyword evidence="3" id="KW-1185">Reference proteome</keyword>
<evidence type="ECO:0000313" key="2">
    <source>
        <dbReference type="EMBL" id="TVT35610.1"/>
    </source>
</evidence>
<keyword evidence="1" id="KW-0472">Membrane</keyword>
<dbReference type="EMBL" id="VJWX01000327">
    <property type="protein sequence ID" value="TVT35610.1"/>
    <property type="molecule type" value="Genomic_DNA"/>
</dbReference>
<proteinExistence type="predicted"/>
<accession>A0A558BGI3</accession>
<name>A0A558BGI3_9PSEU</name>
<dbReference type="AlphaFoldDB" id="A0A558BGI3"/>
<feature type="transmembrane region" description="Helical" evidence="1">
    <location>
        <begin position="7"/>
        <end position="26"/>
    </location>
</feature>
<keyword evidence="1" id="KW-1133">Transmembrane helix</keyword>
<evidence type="ECO:0000256" key="1">
    <source>
        <dbReference type="SAM" id="Phobius"/>
    </source>
</evidence>
<reference evidence="2 3" key="2">
    <citation type="submission" date="2019-08" db="EMBL/GenBank/DDBJ databases">
        <title>Amycolatopsis acidicola sp. nov., isolated from peat swamp forest soil.</title>
        <authorList>
            <person name="Srisuk N."/>
        </authorList>
    </citation>
    <scope>NUCLEOTIDE SEQUENCE [LARGE SCALE GENOMIC DNA]</scope>
    <source>
        <strain evidence="2 3">TBRC 6029</strain>
    </source>
</reference>
<evidence type="ECO:0000313" key="3">
    <source>
        <dbReference type="Proteomes" id="UP000320011"/>
    </source>
</evidence>
<dbReference type="RefSeq" id="WP_144591352.1">
    <property type="nucleotide sequence ID" value="NZ_VJWX01000327.1"/>
</dbReference>
<protein>
    <submittedName>
        <fullName evidence="2">Uncharacterized protein</fullName>
    </submittedName>
</protein>
<comment type="caution">
    <text evidence="2">The sequence shown here is derived from an EMBL/GenBank/DDBJ whole genome shotgun (WGS) entry which is preliminary data.</text>
</comment>
<sequence>MRLERWLGGLGGAVWIGSWYLMYLEITRWHHVKPSLAFNSDVAPGARPGQALILLYVACVVGPLVVLAILVRGIVHHRRFTR</sequence>